<gene>
    <name evidence="1" type="ORF">P5G51_004220</name>
</gene>
<keyword evidence="2" id="KW-1185">Reference proteome</keyword>
<sequence>MKDETSIGFRRILGKIHCQRNEGLVGAHRGECPFFKTGEVNFMGIAAKVNDNQDLVVTMLIRNGADKNITLQQIPLGVKDATGEEIARGTFKLEDFTIKANTSKPWSFIFPQSMVKKEQLDLSRWQAYPIQ</sequence>
<proteinExistence type="predicted"/>
<comment type="caution">
    <text evidence="1">The sequence shown here is derived from an EMBL/GenBank/DDBJ whole genome shotgun (WGS) entry which is preliminary data.</text>
</comment>
<name>A0ABU5CEH4_9BACI</name>
<reference evidence="1 2" key="1">
    <citation type="submission" date="2023-10" db="EMBL/GenBank/DDBJ databases">
        <title>179-bfca-hs.</title>
        <authorList>
            <person name="Miliotis G."/>
            <person name="Sengupta P."/>
            <person name="Hameed A."/>
            <person name="Chuvochina M."/>
            <person name="Mcdonagh F."/>
            <person name="Simpson A.C."/>
            <person name="Singh N.K."/>
            <person name="Rekha P.D."/>
            <person name="Raman K."/>
            <person name="Hugenholtz P."/>
            <person name="Venkateswaran K."/>
        </authorList>
    </citation>
    <scope>NUCLEOTIDE SEQUENCE [LARGE SCALE GENOMIC DNA]</scope>
    <source>
        <strain evidence="1 2">179-BFC-A-HS</strain>
    </source>
</reference>
<protein>
    <submittedName>
        <fullName evidence="1">SLAP domain-containing protein</fullName>
    </submittedName>
</protein>
<organism evidence="1 2">
    <name type="scientific">Tigheibacillus jepli</name>
    <dbReference type="NCBI Taxonomy" id="3035914"/>
    <lineage>
        <taxon>Bacteria</taxon>
        <taxon>Bacillati</taxon>
        <taxon>Bacillota</taxon>
        <taxon>Bacilli</taxon>
        <taxon>Bacillales</taxon>
        <taxon>Bacillaceae</taxon>
        <taxon>Tigheibacillus</taxon>
    </lineage>
</organism>
<evidence type="ECO:0000313" key="2">
    <source>
        <dbReference type="Proteomes" id="UP001228376"/>
    </source>
</evidence>
<dbReference type="Proteomes" id="UP001228376">
    <property type="component" value="Unassembled WGS sequence"/>
</dbReference>
<dbReference type="RefSeq" id="WP_320384873.1">
    <property type="nucleotide sequence ID" value="NZ_JAROCA020000001.1"/>
</dbReference>
<dbReference type="NCBIfam" id="TIGR04398">
    <property type="entry name" value="SLAP_DUP"/>
    <property type="match status" value="1"/>
</dbReference>
<dbReference type="EMBL" id="JAROCA020000001">
    <property type="protein sequence ID" value="MDY0404713.1"/>
    <property type="molecule type" value="Genomic_DNA"/>
</dbReference>
<evidence type="ECO:0000313" key="1">
    <source>
        <dbReference type="EMBL" id="MDY0404713.1"/>
    </source>
</evidence>
<dbReference type="InterPro" id="IPR030910">
    <property type="entry name" value="SLAP_dom"/>
</dbReference>
<accession>A0ABU5CEH4</accession>